<sequence>MSNPSIRAVLADDERLMREQLRARLTEVWPELDIVAEAKNGLEAVELVKEHRPDLVFLDIRMPGLTGVEAARQIAQLPDDDDWGVPEIVFITAYDQYAVEAFEQGVADYVLKPAERERLQLTVARIKKRLAQRDAPSSDFSDSAPVPLQQLLHQLSAGMNPAAAKPQYLQWIQATVGQAIQMIPVEDVLFFISDEKYTRVQTAKVEALIRKPIKELVDELDPRVFWQIHRSTLVNARAIDGITRDFRGRQLVGVKGLTEKLEVSRSYTHLFKGM</sequence>
<dbReference type="Proteomes" id="UP001606300">
    <property type="component" value="Unassembled WGS sequence"/>
</dbReference>
<gene>
    <name evidence="5" type="ORF">ACG02S_01345</name>
</gene>
<dbReference type="SMART" id="SM00850">
    <property type="entry name" value="LytTR"/>
    <property type="match status" value="1"/>
</dbReference>
<evidence type="ECO:0000256" key="2">
    <source>
        <dbReference type="PROSITE-ProRule" id="PRU00169"/>
    </source>
</evidence>
<proteinExistence type="predicted"/>
<dbReference type="RefSeq" id="WP_394468642.1">
    <property type="nucleotide sequence ID" value="NZ_JBIGHY010000001.1"/>
</dbReference>
<keyword evidence="1" id="KW-0238">DNA-binding</keyword>
<dbReference type="InterPro" id="IPR007492">
    <property type="entry name" value="LytTR_DNA-bd_dom"/>
</dbReference>
<name>A0ABW7EGE7_9BURK</name>
<dbReference type="Pfam" id="PF00072">
    <property type="entry name" value="Response_reg"/>
    <property type="match status" value="1"/>
</dbReference>
<dbReference type="SMART" id="SM00448">
    <property type="entry name" value="REC"/>
    <property type="match status" value="1"/>
</dbReference>
<feature type="domain" description="HTH LytTR-type" evidence="4">
    <location>
        <begin position="172"/>
        <end position="274"/>
    </location>
</feature>
<accession>A0ABW7EGE7</accession>
<evidence type="ECO:0000256" key="1">
    <source>
        <dbReference type="ARBA" id="ARBA00023125"/>
    </source>
</evidence>
<dbReference type="Pfam" id="PF04397">
    <property type="entry name" value="LytTR"/>
    <property type="match status" value="1"/>
</dbReference>
<dbReference type="InterPro" id="IPR001789">
    <property type="entry name" value="Sig_transdc_resp-reg_receiver"/>
</dbReference>
<evidence type="ECO:0000313" key="6">
    <source>
        <dbReference type="Proteomes" id="UP001606300"/>
    </source>
</evidence>
<dbReference type="PANTHER" id="PTHR48111:SF69">
    <property type="entry name" value="RESPONSE REGULATOR RECEIVER"/>
    <property type="match status" value="1"/>
</dbReference>
<protein>
    <submittedName>
        <fullName evidence="5">LytR/AlgR family response regulator transcription factor</fullName>
    </submittedName>
</protein>
<keyword evidence="2" id="KW-0597">Phosphoprotein</keyword>
<dbReference type="PROSITE" id="PS50110">
    <property type="entry name" value="RESPONSE_REGULATORY"/>
    <property type="match status" value="1"/>
</dbReference>
<dbReference type="PROSITE" id="PS50930">
    <property type="entry name" value="HTH_LYTTR"/>
    <property type="match status" value="1"/>
</dbReference>
<evidence type="ECO:0000259" key="4">
    <source>
        <dbReference type="PROSITE" id="PS50930"/>
    </source>
</evidence>
<dbReference type="InterPro" id="IPR011006">
    <property type="entry name" value="CheY-like_superfamily"/>
</dbReference>
<dbReference type="Gene3D" id="2.40.50.1020">
    <property type="entry name" value="LytTr DNA-binding domain"/>
    <property type="match status" value="1"/>
</dbReference>
<evidence type="ECO:0000313" key="5">
    <source>
        <dbReference type="EMBL" id="MFG6412537.1"/>
    </source>
</evidence>
<dbReference type="EMBL" id="JBIGHY010000001">
    <property type="protein sequence ID" value="MFG6412537.1"/>
    <property type="molecule type" value="Genomic_DNA"/>
</dbReference>
<dbReference type="PANTHER" id="PTHR48111">
    <property type="entry name" value="REGULATOR OF RPOS"/>
    <property type="match status" value="1"/>
</dbReference>
<reference evidence="5 6" key="1">
    <citation type="submission" date="2024-09" db="EMBL/GenBank/DDBJ databases">
        <title>Novel species of the genus Pelomonas and Roseateles isolated from streams.</title>
        <authorList>
            <person name="Lu H."/>
        </authorList>
    </citation>
    <scope>NUCLEOTIDE SEQUENCE [LARGE SCALE GENOMIC DNA]</scope>
    <source>
        <strain evidence="5 6">DC23W</strain>
    </source>
</reference>
<dbReference type="SUPFAM" id="SSF52172">
    <property type="entry name" value="CheY-like"/>
    <property type="match status" value="1"/>
</dbReference>
<dbReference type="Gene3D" id="3.40.50.2300">
    <property type="match status" value="1"/>
</dbReference>
<evidence type="ECO:0000259" key="3">
    <source>
        <dbReference type="PROSITE" id="PS50110"/>
    </source>
</evidence>
<feature type="modified residue" description="4-aspartylphosphate" evidence="2">
    <location>
        <position position="59"/>
    </location>
</feature>
<dbReference type="InterPro" id="IPR039420">
    <property type="entry name" value="WalR-like"/>
</dbReference>
<organism evidence="5 6">
    <name type="scientific">Pelomonas dachongensis</name>
    <dbReference type="NCBI Taxonomy" id="3299029"/>
    <lineage>
        <taxon>Bacteria</taxon>
        <taxon>Pseudomonadati</taxon>
        <taxon>Pseudomonadota</taxon>
        <taxon>Betaproteobacteria</taxon>
        <taxon>Burkholderiales</taxon>
        <taxon>Sphaerotilaceae</taxon>
        <taxon>Roseateles</taxon>
    </lineage>
</organism>
<keyword evidence="6" id="KW-1185">Reference proteome</keyword>
<comment type="caution">
    <text evidence="5">The sequence shown here is derived from an EMBL/GenBank/DDBJ whole genome shotgun (WGS) entry which is preliminary data.</text>
</comment>
<feature type="domain" description="Response regulatory" evidence="3">
    <location>
        <begin position="7"/>
        <end position="127"/>
    </location>
</feature>